<dbReference type="RefSeq" id="WP_110842422.1">
    <property type="nucleotide sequence ID" value="NZ_QJVJ01000011.1"/>
</dbReference>
<accession>A0A2V5KS51</accession>
<evidence type="ECO:0000313" key="2">
    <source>
        <dbReference type="Proteomes" id="UP000247476"/>
    </source>
</evidence>
<sequence length="76" mass="8612">METEMDVPKPEVAPVPIWRCRNAECKAWVREELADSASPACPLCKGAMVRSIKHLPKLVKKAKSARKKKDETSWLH</sequence>
<dbReference type="EMBL" id="QJVJ01000011">
    <property type="protein sequence ID" value="PYI51796.1"/>
    <property type="molecule type" value="Genomic_DNA"/>
</dbReference>
<reference evidence="1 2" key="1">
    <citation type="submission" date="2018-05" db="EMBL/GenBank/DDBJ databases">
        <title>Paenibacillus flagellatus sp. nov., isolated from selenium mineral soil.</title>
        <authorList>
            <person name="Dai X."/>
        </authorList>
    </citation>
    <scope>NUCLEOTIDE SEQUENCE [LARGE SCALE GENOMIC DNA]</scope>
    <source>
        <strain evidence="1 2">DXL2</strain>
    </source>
</reference>
<dbReference type="AlphaFoldDB" id="A0A2V5KS51"/>
<proteinExistence type="predicted"/>
<name>A0A2V5KS51_9BACL</name>
<dbReference type="Pfam" id="PF14169">
    <property type="entry name" value="YdjO"/>
    <property type="match status" value="1"/>
</dbReference>
<dbReference type="InterPro" id="IPR025916">
    <property type="entry name" value="YdjO"/>
</dbReference>
<evidence type="ECO:0000313" key="1">
    <source>
        <dbReference type="EMBL" id="PYI51796.1"/>
    </source>
</evidence>
<keyword evidence="2" id="KW-1185">Reference proteome</keyword>
<dbReference type="Proteomes" id="UP000247476">
    <property type="component" value="Unassembled WGS sequence"/>
</dbReference>
<protein>
    <recommendedName>
        <fullName evidence="3">Cold-shock protein</fullName>
    </recommendedName>
</protein>
<gene>
    <name evidence="1" type="ORF">DLM86_23015</name>
</gene>
<evidence type="ECO:0008006" key="3">
    <source>
        <dbReference type="Google" id="ProtNLM"/>
    </source>
</evidence>
<dbReference type="OrthoDB" id="1955171at2"/>
<comment type="caution">
    <text evidence="1">The sequence shown here is derived from an EMBL/GenBank/DDBJ whole genome shotgun (WGS) entry which is preliminary data.</text>
</comment>
<organism evidence="1 2">
    <name type="scientific">Paenibacillus flagellatus</name>
    <dbReference type="NCBI Taxonomy" id="2211139"/>
    <lineage>
        <taxon>Bacteria</taxon>
        <taxon>Bacillati</taxon>
        <taxon>Bacillota</taxon>
        <taxon>Bacilli</taxon>
        <taxon>Bacillales</taxon>
        <taxon>Paenibacillaceae</taxon>
        <taxon>Paenibacillus</taxon>
    </lineage>
</organism>